<accession>A0AAV8YAD0</accession>
<reference evidence="1" key="1">
    <citation type="journal article" date="2023" name="Insect Mol. Biol.">
        <title>Genome sequencing provides insights into the evolution of gene families encoding plant cell wall-degrading enzymes in longhorned beetles.</title>
        <authorList>
            <person name="Shin N.R."/>
            <person name="Okamura Y."/>
            <person name="Kirsch R."/>
            <person name="Pauchet Y."/>
        </authorList>
    </citation>
    <scope>NUCLEOTIDE SEQUENCE</scope>
    <source>
        <strain evidence="1">AMC_N1</strain>
    </source>
</reference>
<protein>
    <submittedName>
        <fullName evidence="1">Uncharacterized protein</fullName>
    </submittedName>
</protein>
<evidence type="ECO:0000313" key="2">
    <source>
        <dbReference type="Proteomes" id="UP001162162"/>
    </source>
</evidence>
<dbReference type="Proteomes" id="UP001162162">
    <property type="component" value="Unassembled WGS sequence"/>
</dbReference>
<sequence>MEFFVVQTFIPVHFDLHKIPVFSADGNEVIEGNSTSSLKCQYGEKTMKVGQSFKKEAKQYSTDYKVSCKCNIPPLVTCVVDN</sequence>
<dbReference type="AlphaFoldDB" id="A0AAV8YAD0"/>
<dbReference type="EMBL" id="JAPWTK010000151">
    <property type="protein sequence ID" value="KAJ8947803.1"/>
    <property type="molecule type" value="Genomic_DNA"/>
</dbReference>
<organism evidence="1 2">
    <name type="scientific">Aromia moschata</name>
    <dbReference type="NCBI Taxonomy" id="1265417"/>
    <lineage>
        <taxon>Eukaryota</taxon>
        <taxon>Metazoa</taxon>
        <taxon>Ecdysozoa</taxon>
        <taxon>Arthropoda</taxon>
        <taxon>Hexapoda</taxon>
        <taxon>Insecta</taxon>
        <taxon>Pterygota</taxon>
        <taxon>Neoptera</taxon>
        <taxon>Endopterygota</taxon>
        <taxon>Coleoptera</taxon>
        <taxon>Polyphaga</taxon>
        <taxon>Cucujiformia</taxon>
        <taxon>Chrysomeloidea</taxon>
        <taxon>Cerambycidae</taxon>
        <taxon>Cerambycinae</taxon>
        <taxon>Callichromatini</taxon>
        <taxon>Aromia</taxon>
    </lineage>
</organism>
<comment type="caution">
    <text evidence="1">The sequence shown here is derived from an EMBL/GenBank/DDBJ whole genome shotgun (WGS) entry which is preliminary data.</text>
</comment>
<keyword evidence="2" id="KW-1185">Reference proteome</keyword>
<name>A0AAV8YAD0_9CUCU</name>
<evidence type="ECO:0000313" key="1">
    <source>
        <dbReference type="EMBL" id="KAJ8947803.1"/>
    </source>
</evidence>
<proteinExistence type="predicted"/>
<gene>
    <name evidence="1" type="ORF">NQ318_019475</name>
</gene>